<name>A0ABR2A594_9ROSI</name>
<proteinExistence type="predicted"/>
<gene>
    <name evidence="1" type="ORF">V6N12_073283</name>
</gene>
<dbReference type="EMBL" id="JBBPBM010001028">
    <property type="protein sequence ID" value="KAK8488146.1"/>
    <property type="molecule type" value="Genomic_DNA"/>
</dbReference>
<sequence>MPLTALAARNELMATAGEAENIQPNFLAMVLDVNPPRNCIAKGGFCGFDITGCCKPCGCLAGVDSSSHGASDNVARNKIMAFSGEEDYNQATNDVNVLALVLDVDPPATASLKPSVVSLSGLAVCVLLEELGVHNGTVCTIVTGGVFGIFVGRTRYGRSTCSFLVRWHYTGKAYGMYTEDKQTESIRLCEIREQNGQLSLSAA</sequence>
<protein>
    <submittedName>
        <fullName evidence="1">Uncharacterized protein</fullName>
    </submittedName>
</protein>
<evidence type="ECO:0000313" key="2">
    <source>
        <dbReference type="Proteomes" id="UP001472677"/>
    </source>
</evidence>
<organism evidence="1 2">
    <name type="scientific">Hibiscus sabdariffa</name>
    <name type="common">roselle</name>
    <dbReference type="NCBI Taxonomy" id="183260"/>
    <lineage>
        <taxon>Eukaryota</taxon>
        <taxon>Viridiplantae</taxon>
        <taxon>Streptophyta</taxon>
        <taxon>Embryophyta</taxon>
        <taxon>Tracheophyta</taxon>
        <taxon>Spermatophyta</taxon>
        <taxon>Magnoliopsida</taxon>
        <taxon>eudicotyledons</taxon>
        <taxon>Gunneridae</taxon>
        <taxon>Pentapetalae</taxon>
        <taxon>rosids</taxon>
        <taxon>malvids</taxon>
        <taxon>Malvales</taxon>
        <taxon>Malvaceae</taxon>
        <taxon>Malvoideae</taxon>
        <taxon>Hibiscus</taxon>
    </lineage>
</organism>
<keyword evidence="2" id="KW-1185">Reference proteome</keyword>
<reference evidence="1 2" key="1">
    <citation type="journal article" date="2024" name="G3 (Bethesda)">
        <title>Genome assembly of Hibiscus sabdariffa L. provides insights into metabolisms of medicinal natural products.</title>
        <authorList>
            <person name="Kim T."/>
        </authorList>
    </citation>
    <scope>NUCLEOTIDE SEQUENCE [LARGE SCALE GENOMIC DNA]</scope>
    <source>
        <strain evidence="1">TK-2024</strain>
        <tissue evidence="1">Old leaves</tissue>
    </source>
</reference>
<comment type="caution">
    <text evidence="1">The sequence shown here is derived from an EMBL/GenBank/DDBJ whole genome shotgun (WGS) entry which is preliminary data.</text>
</comment>
<accession>A0ABR2A594</accession>
<evidence type="ECO:0000313" key="1">
    <source>
        <dbReference type="EMBL" id="KAK8488146.1"/>
    </source>
</evidence>
<dbReference type="Proteomes" id="UP001472677">
    <property type="component" value="Unassembled WGS sequence"/>
</dbReference>